<keyword evidence="5 6" id="KW-0472">Membrane</keyword>
<dbReference type="Proteomes" id="UP000095705">
    <property type="component" value="Unassembled WGS sequence"/>
</dbReference>
<dbReference type="EMBL" id="MEHK01000002">
    <property type="protein sequence ID" value="OEJ22311.1"/>
    <property type="molecule type" value="Genomic_DNA"/>
</dbReference>
<dbReference type="InterPro" id="IPR036259">
    <property type="entry name" value="MFS_trans_sf"/>
</dbReference>
<name>A0A1E5NZZ4_9ACTN</name>
<sequence>MTTSSQTAKAAKVTSPDLRRLVASECASLSGSAVSTVALPTLAVLELHASTTQIAALAFLGQLPNAVVALPAGALSDRYAKRPQMIAADLTAAAGLATIPAAAIAGVLGIGQLYAVAVVLGITKIVHDAAAISYLPVLVEPHLLQRANSRLGAASSVADSAGSNAGAALVGAIGAAHSLLADILSYVVSALLVWRIRTPEPVAPPTEGRRSLARDIGEGLRYVIGQPTIRTVIAALSTLSFGLGVMNTYWAYYLLADLHVSPTALGVIMGVGGVGSLAGALLAPRIAYRIGIGPTIIFGFAVSPLAQIPLLLAGPGLRWQMALAGTLAVQLFWATASGTSQRSLRQILCEPRFRGRMQAASTTVTAGARPLAAAAAGALGLFLGVRGTLTVGAVLQIVPVILLLVSPVRALRDMPVPPTRTTVPPAREGAS</sequence>
<evidence type="ECO:0000256" key="5">
    <source>
        <dbReference type="ARBA" id="ARBA00023136"/>
    </source>
</evidence>
<dbReference type="GO" id="GO:0005886">
    <property type="term" value="C:plasma membrane"/>
    <property type="evidence" value="ECO:0007669"/>
    <property type="project" value="UniProtKB-SubCell"/>
</dbReference>
<evidence type="ECO:0000313" key="7">
    <source>
        <dbReference type="EMBL" id="OEJ22311.1"/>
    </source>
</evidence>
<feature type="transmembrane region" description="Helical" evidence="6">
    <location>
        <begin position="264"/>
        <end position="283"/>
    </location>
</feature>
<feature type="transmembrane region" description="Helical" evidence="6">
    <location>
        <begin position="21"/>
        <end position="42"/>
    </location>
</feature>
<dbReference type="CDD" id="cd06173">
    <property type="entry name" value="MFS_MefA_like"/>
    <property type="match status" value="1"/>
</dbReference>
<feature type="transmembrane region" description="Helical" evidence="6">
    <location>
        <begin position="54"/>
        <end position="75"/>
    </location>
</feature>
<evidence type="ECO:0000256" key="6">
    <source>
        <dbReference type="SAM" id="Phobius"/>
    </source>
</evidence>
<keyword evidence="2" id="KW-1003">Cell membrane</keyword>
<dbReference type="AlphaFoldDB" id="A0A1E5NZZ4"/>
<evidence type="ECO:0000256" key="1">
    <source>
        <dbReference type="ARBA" id="ARBA00004651"/>
    </source>
</evidence>
<evidence type="ECO:0000313" key="8">
    <source>
        <dbReference type="Proteomes" id="UP000095705"/>
    </source>
</evidence>
<dbReference type="OrthoDB" id="4333930at2"/>
<dbReference type="SUPFAM" id="SSF103473">
    <property type="entry name" value="MFS general substrate transporter"/>
    <property type="match status" value="1"/>
</dbReference>
<feature type="transmembrane region" description="Helical" evidence="6">
    <location>
        <begin position="231"/>
        <end position="252"/>
    </location>
</feature>
<feature type="transmembrane region" description="Helical" evidence="6">
    <location>
        <begin position="87"/>
        <end position="108"/>
    </location>
</feature>
<feature type="transmembrane region" description="Helical" evidence="6">
    <location>
        <begin position="295"/>
        <end position="313"/>
    </location>
</feature>
<comment type="caution">
    <text evidence="7">The sequence shown here is derived from an EMBL/GenBank/DDBJ whole genome shotgun (WGS) entry which is preliminary data.</text>
</comment>
<dbReference type="PANTHER" id="PTHR23513">
    <property type="entry name" value="INTEGRAL MEMBRANE EFFLUX PROTEIN-RELATED"/>
    <property type="match status" value="1"/>
</dbReference>
<accession>A0A1E5NZZ4</accession>
<dbReference type="Pfam" id="PF07690">
    <property type="entry name" value="MFS_1"/>
    <property type="match status" value="1"/>
</dbReference>
<keyword evidence="8" id="KW-1185">Reference proteome</keyword>
<protein>
    <submittedName>
        <fullName evidence="7">MFS transporter permease</fullName>
    </submittedName>
</protein>
<evidence type="ECO:0000256" key="3">
    <source>
        <dbReference type="ARBA" id="ARBA00022692"/>
    </source>
</evidence>
<keyword evidence="4 6" id="KW-1133">Transmembrane helix</keyword>
<dbReference type="InterPro" id="IPR011701">
    <property type="entry name" value="MFS"/>
</dbReference>
<gene>
    <name evidence="7" type="ORF">BGK67_32615</name>
</gene>
<dbReference type="STRING" id="36818.BGK67_32615"/>
<reference evidence="7 8" key="1">
    <citation type="submission" date="2016-08" db="EMBL/GenBank/DDBJ databases">
        <title>The complete genome of Streptomyces subrutilus 10-1-1.</title>
        <authorList>
            <person name="Chen X."/>
        </authorList>
    </citation>
    <scope>NUCLEOTIDE SEQUENCE [LARGE SCALE GENOMIC DNA]</scope>
    <source>
        <strain evidence="7 8">10-1-1</strain>
    </source>
</reference>
<evidence type="ECO:0000256" key="4">
    <source>
        <dbReference type="ARBA" id="ARBA00022989"/>
    </source>
</evidence>
<dbReference type="GO" id="GO:0022857">
    <property type="term" value="F:transmembrane transporter activity"/>
    <property type="evidence" value="ECO:0007669"/>
    <property type="project" value="InterPro"/>
</dbReference>
<dbReference type="PANTHER" id="PTHR23513:SF6">
    <property type="entry name" value="MAJOR FACILITATOR SUPERFAMILY ASSOCIATED DOMAIN-CONTAINING PROTEIN"/>
    <property type="match status" value="1"/>
</dbReference>
<keyword evidence="3 6" id="KW-0812">Transmembrane</keyword>
<dbReference type="Gene3D" id="1.20.1250.20">
    <property type="entry name" value="MFS general substrate transporter like domains"/>
    <property type="match status" value="1"/>
</dbReference>
<organism evidence="7 8">
    <name type="scientific">Streptomyces subrutilus</name>
    <dbReference type="NCBI Taxonomy" id="36818"/>
    <lineage>
        <taxon>Bacteria</taxon>
        <taxon>Bacillati</taxon>
        <taxon>Actinomycetota</taxon>
        <taxon>Actinomycetes</taxon>
        <taxon>Kitasatosporales</taxon>
        <taxon>Streptomycetaceae</taxon>
        <taxon>Streptomyces</taxon>
    </lineage>
</organism>
<proteinExistence type="predicted"/>
<evidence type="ECO:0000256" key="2">
    <source>
        <dbReference type="ARBA" id="ARBA00022475"/>
    </source>
</evidence>
<dbReference type="RefSeq" id="WP_069924362.1">
    <property type="nucleotide sequence ID" value="NZ_MEHK01000002.1"/>
</dbReference>
<comment type="subcellular location">
    <subcellularLocation>
        <location evidence="1">Cell membrane</location>
        <topology evidence="1">Multi-pass membrane protein</topology>
    </subcellularLocation>
</comment>
<feature type="transmembrane region" description="Helical" evidence="6">
    <location>
        <begin position="389"/>
        <end position="411"/>
    </location>
</feature>